<name>A0A143BNB0_9BACT</name>
<evidence type="ECO:0000313" key="4">
    <source>
        <dbReference type="EMBL" id="AMW05980.1"/>
    </source>
</evidence>
<dbReference type="STRING" id="1379270.GEMMAAP_16680"/>
<dbReference type="Gene3D" id="3.20.20.140">
    <property type="entry name" value="Metal-dependent hydrolases"/>
    <property type="match status" value="1"/>
</dbReference>
<keyword evidence="2" id="KW-0732">Signal</keyword>
<feature type="signal peptide" evidence="2">
    <location>
        <begin position="1"/>
        <end position="16"/>
    </location>
</feature>
<evidence type="ECO:0000256" key="2">
    <source>
        <dbReference type="SAM" id="SignalP"/>
    </source>
</evidence>
<proteinExistence type="predicted"/>
<dbReference type="GO" id="GO:0016810">
    <property type="term" value="F:hydrolase activity, acting on carbon-nitrogen (but not peptide) bonds"/>
    <property type="evidence" value="ECO:0007669"/>
    <property type="project" value="InterPro"/>
</dbReference>
<sequence length="611" mass="65046">MSMRPLLLLATTTAVATALRAQPAPYDLLLRGGTVIDGTGRPGVVADVAVRNGVIVRVGDLSRVRATTELDVRGRMVAPGFINVHSHADVRGLATAANMLTQGVTTELLNADGGGPLDLTTQAAQVQQSGLAVNVAASVPFNSIWAAVNGASNTRPDSAQRARMRSMVQQGLAAGAFGISAGLDYKPAYFASVAEVTDVLGVAAPWRTFLTNHDRLTPESGFNSLVGMHETMAIGFGTSLVPVFTHMKLQGRTQGNAARILDTMHVESRRNRWVAGDVYPYLSGQTMLVSLIIPGWAQDGGLAPMRARFADPVQRARIVRESDDAIAARFTGAAGILLGDDGSTLQQYMMAQQITSPGEAVVRILETRMPSAILGFGAEADLAQLIADPDIAIACDCGAAAAQRVSHPRYFGTFPRVLGRYVREQRVLSWEAAIRKMTWLPASLMGLLDRGLIAPGMAADLVVFDSSTVMDHATYANPTAPSTGVVHVVVNGTLALREGTPTGAQAGRTLLRPTEGISRPAAMLTQTDTDQRVRNAIAVAMGTNQRFTITATGIPQRAGQWWSVTGVGGFSAREERPFLVVYDDKDPRQPGRATVSVWLDGQYSTQPLRAR</sequence>
<dbReference type="InterPro" id="IPR011059">
    <property type="entry name" value="Metal-dep_hydrolase_composite"/>
</dbReference>
<feature type="chain" id="PRO_5007507018" description="Amidohydrolase 3 domain-containing protein" evidence="2">
    <location>
        <begin position="17"/>
        <end position="611"/>
    </location>
</feature>
<organism evidence="4 5">
    <name type="scientific">Gemmatimonas phototrophica</name>
    <dbReference type="NCBI Taxonomy" id="1379270"/>
    <lineage>
        <taxon>Bacteria</taxon>
        <taxon>Pseudomonadati</taxon>
        <taxon>Gemmatimonadota</taxon>
        <taxon>Gemmatimonadia</taxon>
        <taxon>Gemmatimonadales</taxon>
        <taxon>Gemmatimonadaceae</taxon>
        <taxon>Gemmatimonas</taxon>
    </lineage>
</organism>
<protein>
    <recommendedName>
        <fullName evidence="3">Amidohydrolase 3 domain-containing protein</fullName>
    </recommendedName>
</protein>
<keyword evidence="1" id="KW-0378">Hydrolase</keyword>
<dbReference type="EMBL" id="CP011454">
    <property type="protein sequence ID" value="AMW05980.1"/>
    <property type="molecule type" value="Genomic_DNA"/>
</dbReference>
<feature type="domain" description="Amidohydrolase 3" evidence="3">
    <location>
        <begin position="394"/>
        <end position="493"/>
    </location>
</feature>
<evidence type="ECO:0000256" key="1">
    <source>
        <dbReference type="ARBA" id="ARBA00022801"/>
    </source>
</evidence>
<dbReference type="InterPro" id="IPR013108">
    <property type="entry name" value="Amidohydro_3"/>
</dbReference>
<dbReference type="Proteomes" id="UP000076404">
    <property type="component" value="Chromosome"/>
</dbReference>
<dbReference type="KEGG" id="gph:GEMMAAP_16680"/>
<gene>
    <name evidence="4" type="ORF">GEMMAAP_16680</name>
</gene>
<dbReference type="eggNOG" id="COG3653">
    <property type="taxonomic scope" value="Bacteria"/>
</dbReference>
<dbReference type="SUPFAM" id="SSF51338">
    <property type="entry name" value="Composite domain of metallo-dependent hydrolases"/>
    <property type="match status" value="1"/>
</dbReference>
<dbReference type="SUPFAM" id="SSF51556">
    <property type="entry name" value="Metallo-dependent hydrolases"/>
    <property type="match status" value="1"/>
</dbReference>
<keyword evidence="5" id="KW-1185">Reference proteome</keyword>
<reference evidence="4 5" key="1">
    <citation type="journal article" date="2014" name="Proc. Natl. Acad. Sci. U.S.A.">
        <title>Functional type 2 photosynthetic reaction centers found in the rare bacterial phylum Gemmatimonadetes.</title>
        <authorList>
            <person name="Zeng Y."/>
            <person name="Feng F."/>
            <person name="Medova H."/>
            <person name="Dean J."/>
            <person name="Koblizek M."/>
        </authorList>
    </citation>
    <scope>NUCLEOTIDE SEQUENCE [LARGE SCALE GENOMIC DNA]</scope>
    <source>
        <strain evidence="4 5">AP64</strain>
    </source>
</reference>
<dbReference type="AlphaFoldDB" id="A0A143BNB0"/>
<reference evidence="4 5" key="2">
    <citation type="journal article" date="2016" name="Environ. Microbiol. Rep.">
        <title>Metagenomic evidence for the presence of phototrophic Gemmatimonadetes bacteria in diverse environments.</title>
        <authorList>
            <person name="Zeng Y."/>
            <person name="Baumbach J."/>
            <person name="Barbosa E.G."/>
            <person name="Azevedo V."/>
            <person name="Zhang C."/>
            <person name="Koblizek M."/>
        </authorList>
    </citation>
    <scope>NUCLEOTIDE SEQUENCE [LARGE SCALE GENOMIC DNA]</scope>
    <source>
        <strain evidence="4 5">AP64</strain>
    </source>
</reference>
<evidence type="ECO:0000259" key="3">
    <source>
        <dbReference type="Pfam" id="PF07969"/>
    </source>
</evidence>
<evidence type="ECO:0000313" key="5">
    <source>
        <dbReference type="Proteomes" id="UP000076404"/>
    </source>
</evidence>
<accession>A0A143BNB0</accession>
<dbReference type="PANTHER" id="PTHR11113">
    <property type="entry name" value="N-ACETYLGLUCOSAMINE-6-PHOSPHATE DEACETYLASE"/>
    <property type="match status" value="1"/>
</dbReference>
<dbReference type="InterPro" id="IPR032466">
    <property type="entry name" value="Metal_Hydrolase"/>
</dbReference>
<dbReference type="Pfam" id="PF07969">
    <property type="entry name" value="Amidohydro_3"/>
    <property type="match status" value="1"/>
</dbReference>